<comment type="caution">
    <text evidence="8">The sequence shown here is derived from an EMBL/GenBank/DDBJ whole genome shotgun (WGS) entry which is preliminary data.</text>
</comment>
<dbReference type="EMBL" id="LSSN01006030">
    <property type="protein sequence ID" value="OMJ07539.1"/>
    <property type="molecule type" value="Genomic_DNA"/>
</dbReference>
<feature type="domain" description="Peptidase S26" evidence="7">
    <location>
        <begin position="65"/>
        <end position="106"/>
    </location>
</feature>
<keyword evidence="9" id="KW-1185">Reference proteome</keyword>
<dbReference type="PANTHER" id="PTHR12383">
    <property type="entry name" value="PROTEASE FAMILY S26 MITOCHONDRIAL INNER MEMBRANE PROTEASE-RELATED"/>
    <property type="match status" value="1"/>
</dbReference>
<dbReference type="OrthoDB" id="308440at2759"/>
<dbReference type="InterPro" id="IPR036286">
    <property type="entry name" value="LexA/Signal_pep-like_sf"/>
</dbReference>
<evidence type="ECO:0000256" key="1">
    <source>
        <dbReference type="ARBA" id="ARBA00004273"/>
    </source>
</evidence>
<accession>A0A1R1WYT1</accession>
<protein>
    <submittedName>
        <fullName evidence="8">Mitochondrial inner membrane protease subunit 1</fullName>
    </submittedName>
</protein>
<dbReference type="GO" id="GO:0006465">
    <property type="term" value="P:signal peptide processing"/>
    <property type="evidence" value="ECO:0007669"/>
    <property type="project" value="InterPro"/>
</dbReference>
<evidence type="ECO:0000256" key="6">
    <source>
        <dbReference type="ARBA" id="ARBA00038445"/>
    </source>
</evidence>
<reference evidence="8 9" key="1">
    <citation type="submission" date="2017-01" db="EMBL/GenBank/DDBJ databases">
        <authorList>
            <person name="Mah S.A."/>
            <person name="Swanson W.J."/>
            <person name="Moy G.W."/>
            <person name="Vacquier V.D."/>
        </authorList>
    </citation>
    <scope>NUCLEOTIDE SEQUENCE [LARGE SCALE GENOMIC DNA]</scope>
    <source>
        <strain evidence="8 9">GSMNP</strain>
    </source>
</reference>
<evidence type="ECO:0000256" key="3">
    <source>
        <dbReference type="ARBA" id="ARBA00022801"/>
    </source>
</evidence>
<organism evidence="8 9">
    <name type="scientific">Smittium culicis</name>
    <dbReference type="NCBI Taxonomy" id="133412"/>
    <lineage>
        <taxon>Eukaryota</taxon>
        <taxon>Fungi</taxon>
        <taxon>Fungi incertae sedis</taxon>
        <taxon>Zoopagomycota</taxon>
        <taxon>Kickxellomycotina</taxon>
        <taxon>Harpellomycetes</taxon>
        <taxon>Harpellales</taxon>
        <taxon>Legeriomycetaceae</taxon>
        <taxon>Smittium</taxon>
    </lineage>
</organism>
<proteinExistence type="inferred from homology"/>
<dbReference type="GO" id="GO:0042720">
    <property type="term" value="C:mitochondrial inner membrane peptidase complex"/>
    <property type="evidence" value="ECO:0007669"/>
    <property type="project" value="TreeGrafter"/>
</dbReference>
<dbReference type="AlphaFoldDB" id="A0A1R1WYT1"/>
<keyword evidence="8" id="KW-0645">Protease</keyword>
<comment type="subcellular location">
    <subcellularLocation>
        <location evidence="1">Mitochondrion inner membrane</location>
    </subcellularLocation>
</comment>
<name>A0A1R1WYT1_9FUNG</name>
<evidence type="ECO:0000259" key="7">
    <source>
        <dbReference type="Pfam" id="PF10502"/>
    </source>
</evidence>
<evidence type="ECO:0000256" key="2">
    <source>
        <dbReference type="ARBA" id="ARBA00022792"/>
    </source>
</evidence>
<feature type="domain" description="Peptidase S26" evidence="7">
    <location>
        <begin position="2"/>
        <end position="55"/>
    </location>
</feature>
<gene>
    <name evidence="8" type="ORF">AYI70_g12110</name>
</gene>
<comment type="similarity">
    <text evidence="6">Belongs to the peptidase S26 family. IMP1 subfamily.</text>
</comment>
<evidence type="ECO:0000256" key="5">
    <source>
        <dbReference type="ARBA" id="ARBA00023136"/>
    </source>
</evidence>
<dbReference type="Pfam" id="PF10502">
    <property type="entry name" value="Peptidase_S26"/>
    <property type="match status" value="2"/>
</dbReference>
<dbReference type="CDD" id="cd06530">
    <property type="entry name" value="S26_SPase_I"/>
    <property type="match status" value="1"/>
</dbReference>
<keyword evidence="2" id="KW-0999">Mitochondrion inner membrane</keyword>
<dbReference type="Gene3D" id="2.10.109.10">
    <property type="entry name" value="Umud Fragment, subunit A"/>
    <property type="match status" value="1"/>
</dbReference>
<dbReference type="InterPro" id="IPR000223">
    <property type="entry name" value="Pept_S26A_signal_pept_1"/>
</dbReference>
<keyword evidence="5" id="KW-0472">Membrane</keyword>
<dbReference type="Proteomes" id="UP000187283">
    <property type="component" value="Unassembled WGS sequence"/>
</dbReference>
<dbReference type="InterPro" id="IPR052064">
    <property type="entry name" value="Mito_IMP1_subunit"/>
</dbReference>
<dbReference type="InterPro" id="IPR019533">
    <property type="entry name" value="Peptidase_S26"/>
</dbReference>
<dbReference type="STRING" id="133412.A0A1R1WYT1"/>
<evidence type="ECO:0000256" key="4">
    <source>
        <dbReference type="ARBA" id="ARBA00023128"/>
    </source>
</evidence>
<keyword evidence="4" id="KW-0496">Mitochondrion</keyword>
<sequence length="108" mass="11814">MVPTISPDNDLLVIKKLSDSQKQHLDIGDLVVSYSPNDPSKLIVKRILGTQGDTVFLDPLNSPLSERKITVPAGHCWLQGDNYHASLDSRSYGPVPCSLIIGKVVFKT</sequence>
<evidence type="ECO:0000313" key="9">
    <source>
        <dbReference type="Proteomes" id="UP000187283"/>
    </source>
</evidence>
<dbReference type="GO" id="GO:0004252">
    <property type="term" value="F:serine-type endopeptidase activity"/>
    <property type="evidence" value="ECO:0007669"/>
    <property type="project" value="InterPro"/>
</dbReference>
<dbReference type="GO" id="GO:0006627">
    <property type="term" value="P:protein processing involved in protein targeting to mitochondrion"/>
    <property type="evidence" value="ECO:0007669"/>
    <property type="project" value="TreeGrafter"/>
</dbReference>
<evidence type="ECO:0000313" key="8">
    <source>
        <dbReference type="EMBL" id="OMJ07539.1"/>
    </source>
</evidence>
<dbReference type="PANTHER" id="PTHR12383:SF16">
    <property type="entry name" value="MITOCHONDRIAL INNER MEMBRANE PROTEASE SUBUNIT 1"/>
    <property type="match status" value="1"/>
</dbReference>
<keyword evidence="3" id="KW-0378">Hydrolase</keyword>
<dbReference type="SUPFAM" id="SSF51306">
    <property type="entry name" value="LexA/Signal peptidase"/>
    <property type="match status" value="1"/>
</dbReference>
<dbReference type="PRINTS" id="PR00727">
    <property type="entry name" value="LEADERPTASE"/>
</dbReference>